<dbReference type="PANTHER" id="PTHR32481">
    <property type="entry name" value="AMINOPEPTIDASE"/>
    <property type="match status" value="1"/>
</dbReference>
<organism evidence="3 4">
    <name type="scientific">Thiobacter aerophilum</name>
    <dbReference type="NCBI Taxonomy" id="3121275"/>
    <lineage>
        <taxon>Bacteria</taxon>
        <taxon>Pseudomonadati</taxon>
        <taxon>Pseudomonadota</taxon>
        <taxon>Betaproteobacteria</taxon>
        <taxon>Burkholderiales</taxon>
        <taxon>Thiobacteraceae</taxon>
        <taxon>Thiobacter</taxon>
    </lineage>
</organism>
<proteinExistence type="predicted"/>
<dbReference type="EMBL" id="JBAJEX010000007">
    <property type="protein sequence ID" value="MEO1767429.1"/>
    <property type="molecule type" value="Genomic_DNA"/>
</dbReference>
<name>A0ABV0EFQ7_9BURK</name>
<keyword evidence="2" id="KW-0378">Hydrolase</keyword>
<keyword evidence="4" id="KW-1185">Reference proteome</keyword>
<evidence type="ECO:0000256" key="1">
    <source>
        <dbReference type="ARBA" id="ARBA00022723"/>
    </source>
</evidence>
<dbReference type="RefSeq" id="WP_347308540.1">
    <property type="nucleotide sequence ID" value="NZ_JBAJEX010000007.1"/>
</dbReference>
<comment type="caution">
    <text evidence="3">The sequence shown here is derived from an EMBL/GenBank/DDBJ whole genome shotgun (WGS) entry which is preliminary data.</text>
</comment>
<gene>
    <name evidence="3" type="ORF">V6E02_09415</name>
</gene>
<dbReference type="SUPFAM" id="SSF53187">
    <property type="entry name" value="Zn-dependent exopeptidases"/>
    <property type="match status" value="1"/>
</dbReference>
<dbReference type="Gene3D" id="3.40.630.10">
    <property type="entry name" value="Zn peptidases"/>
    <property type="match status" value="2"/>
</dbReference>
<protein>
    <submittedName>
        <fullName evidence="3">Uncharacterized protein</fullName>
    </submittedName>
</protein>
<dbReference type="InterPro" id="IPR051464">
    <property type="entry name" value="Peptidase_M42_aminopept"/>
</dbReference>
<evidence type="ECO:0000313" key="4">
    <source>
        <dbReference type="Proteomes" id="UP001482231"/>
    </source>
</evidence>
<dbReference type="Pfam" id="PF05343">
    <property type="entry name" value="Peptidase_M42"/>
    <property type="match status" value="1"/>
</dbReference>
<evidence type="ECO:0000256" key="2">
    <source>
        <dbReference type="ARBA" id="ARBA00022801"/>
    </source>
</evidence>
<dbReference type="InterPro" id="IPR008007">
    <property type="entry name" value="Peptidase_M42"/>
</dbReference>
<dbReference type="Proteomes" id="UP001482231">
    <property type="component" value="Unassembled WGS sequence"/>
</dbReference>
<keyword evidence="1" id="KW-0479">Metal-binding</keyword>
<accession>A0ABV0EFQ7</accession>
<reference evidence="3 4" key="1">
    <citation type="submission" date="2024-02" db="EMBL/GenBank/DDBJ databases">
        <title>New thermophilic sulfur-oxidizing bacteria from a hot springs of the Uzon caldera (Kamchatka, Russia).</title>
        <authorList>
            <person name="Dukat A.M."/>
            <person name="Elcheninov A.G."/>
            <person name="Frolov E.N."/>
        </authorList>
    </citation>
    <scope>NUCLEOTIDE SEQUENCE [LARGE SCALE GENOMIC DNA]</scope>
    <source>
        <strain evidence="3 4">AK1</strain>
    </source>
</reference>
<dbReference type="PANTHER" id="PTHR32481:SF0">
    <property type="entry name" value="AMINOPEPTIDASE YPDE-RELATED"/>
    <property type="match status" value="1"/>
</dbReference>
<evidence type="ECO:0000313" key="3">
    <source>
        <dbReference type="EMBL" id="MEO1767429.1"/>
    </source>
</evidence>
<sequence length="392" mass="42384">MTPDDHDLLMALMAQPTAPFREARVRAFAQDLLRAAGVPHFLDPLGNLVVGAASPAGYQRLLATRSREPVRLFIAHMDHPGFHGVRWLAPGVLRVRWHGGSPTRHLTGAPVWLADDTGGEVTGVLRRVRLGKHGLAIDTAEVHLDTPAWRPRAQTVYGAFRFRKPVWRSGARLYARAADDLVGVFCVLATALEAFRARRRPPFLGLLSRAEEVGLVGTVAHLQLGWLANAARPVVAVSLEASRTLPGAELGKGPIVRLGDRRTPFSAGPTQVVAELAAKRLPGRHQRRLMDGGSCEGSAAVAWGLPTLALAVPLGNYHNQGLQGGPDCRAPLGPAPEFVHRDDVAGMRLLCAALLEPGLSWCDPWREVRTRLAAIRAKYDALLTQSDAGPKR</sequence>